<evidence type="ECO:0000313" key="3">
    <source>
        <dbReference type="Proteomes" id="UP001165085"/>
    </source>
</evidence>
<proteinExistence type="predicted"/>
<protein>
    <submittedName>
        <fullName evidence="2">Uncharacterized protein</fullName>
    </submittedName>
</protein>
<sequence>MSEILTKRGLSGREAGTKTQFAKGIGLEKFDEMTVKDSITSSNVHNLSLFELRQSLKARGEFLDDYEGPINFEILLNRMVALLGEDKAKEDREKIEALEKKKLGAEKEDGTVETLQEKLARQKLERKAAAIERSRQRQADKKYFEEKKKLNDEAEKEVGKNKNKKLEGEAGEVVEDGAGEGEGEEGEKKVGGGDDDDPFKLKFRSKIGGQYA</sequence>
<name>A0A9W7AKL8_9STRA</name>
<evidence type="ECO:0000313" key="2">
    <source>
        <dbReference type="EMBL" id="GMH72701.1"/>
    </source>
</evidence>
<reference evidence="3" key="1">
    <citation type="journal article" date="2023" name="Commun. Biol.">
        <title>Genome analysis of Parmales, the sister group of diatoms, reveals the evolutionary specialization of diatoms from phago-mixotrophs to photoautotrophs.</title>
        <authorList>
            <person name="Ban H."/>
            <person name="Sato S."/>
            <person name="Yoshikawa S."/>
            <person name="Yamada K."/>
            <person name="Nakamura Y."/>
            <person name="Ichinomiya M."/>
            <person name="Sato N."/>
            <person name="Blanc-Mathieu R."/>
            <person name="Endo H."/>
            <person name="Kuwata A."/>
            <person name="Ogata H."/>
        </authorList>
    </citation>
    <scope>NUCLEOTIDE SEQUENCE [LARGE SCALE GENOMIC DNA]</scope>
    <source>
        <strain evidence="3">NIES 3701</strain>
    </source>
</reference>
<dbReference type="Proteomes" id="UP001165085">
    <property type="component" value="Unassembled WGS sequence"/>
</dbReference>
<gene>
    <name evidence="2" type="ORF">TrST_g12109</name>
</gene>
<feature type="compositionally biased region" description="Basic and acidic residues" evidence="1">
    <location>
        <begin position="126"/>
        <end position="168"/>
    </location>
</feature>
<feature type="region of interest" description="Disordered" evidence="1">
    <location>
        <begin position="126"/>
        <end position="212"/>
    </location>
</feature>
<feature type="compositionally biased region" description="Acidic residues" evidence="1">
    <location>
        <begin position="169"/>
        <end position="185"/>
    </location>
</feature>
<dbReference type="AlphaFoldDB" id="A0A9W7AKL8"/>
<dbReference type="OrthoDB" id="10445136at2759"/>
<comment type="caution">
    <text evidence="2">The sequence shown here is derived from an EMBL/GenBank/DDBJ whole genome shotgun (WGS) entry which is preliminary data.</text>
</comment>
<organism evidence="2 3">
    <name type="scientific">Triparma strigata</name>
    <dbReference type="NCBI Taxonomy" id="1606541"/>
    <lineage>
        <taxon>Eukaryota</taxon>
        <taxon>Sar</taxon>
        <taxon>Stramenopiles</taxon>
        <taxon>Ochrophyta</taxon>
        <taxon>Bolidophyceae</taxon>
        <taxon>Parmales</taxon>
        <taxon>Triparmaceae</taxon>
        <taxon>Triparma</taxon>
    </lineage>
</organism>
<evidence type="ECO:0000256" key="1">
    <source>
        <dbReference type="SAM" id="MobiDB-lite"/>
    </source>
</evidence>
<accession>A0A9W7AKL8</accession>
<dbReference type="EMBL" id="BRXY01000159">
    <property type="protein sequence ID" value="GMH72701.1"/>
    <property type="molecule type" value="Genomic_DNA"/>
</dbReference>
<keyword evidence="3" id="KW-1185">Reference proteome</keyword>